<dbReference type="Proteomes" id="UP000812287">
    <property type="component" value="Unassembled WGS sequence"/>
</dbReference>
<reference evidence="1" key="1">
    <citation type="submission" date="2020-11" db="EMBL/GenBank/DDBJ databases">
        <title>Adaptations for nitrogen fixation in a non-lichenized fungal sporocarp promotes dispersal by wood-feeding termites.</title>
        <authorList>
            <consortium name="DOE Joint Genome Institute"/>
            <person name="Koch R.A."/>
            <person name="Yoon G."/>
            <person name="Arayal U."/>
            <person name="Lail K."/>
            <person name="Amirebrahimi M."/>
            <person name="Labutti K."/>
            <person name="Lipzen A."/>
            <person name="Riley R."/>
            <person name="Barry K."/>
            <person name="Henrissat B."/>
            <person name="Grigoriev I.V."/>
            <person name="Herr J.R."/>
            <person name="Aime M.C."/>
        </authorList>
    </citation>
    <scope>NUCLEOTIDE SEQUENCE</scope>
    <source>
        <strain evidence="1">MCA 3950</strain>
    </source>
</reference>
<sequence length="170" mass="18984">MPTESGQMTAMVIASCPSGSYHGKELNMTILVFASNFEDSWSCPTPEALRPQCDDRYLGILESRQNTSDGCNCSSYIFYMPREILASWPETPDLLDMLASVAVSAERAMPVKVESEAAQFVTSGGRARIPSIRTIPAELLLEIFKFIPTDYFLVYLNEDSRLKLARRKQA</sequence>
<organism evidence="1 2">
    <name type="scientific">Guyanagaster necrorhizus</name>
    <dbReference type="NCBI Taxonomy" id="856835"/>
    <lineage>
        <taxon>Eukaryota</taxon>
        <taxon>Fungi</taxon>
        <taxon>Dikarya</taxon>
        <taxon>Basidiomycota</taxon>
        <taxon>Agaricomycotina</taxon>
        <taxon>Agaricomycetes</taxon>
        <taxon>Agaricomycetidae</taxon>
        <taxon>Agaricales</taxon>
        <taxon>Marasmiineae</taxon>
        <taxon>Physalacriaceae</taxon>
        <taxon>Guyanagaster</taxon>
    </lineage>
</organism>
<evidence type="ECO:0000313" key="1">
    <source>
        <dbReference type="EMBL" id="KAG7439807.1"/>
    </source>
</evidence>
<comment type="caution">
    <text evidence="1">The sequence shown here is derived from an EMBL/GenBank/DDBJ whole genome shotgun (WGS) entry which is preliminary data.</text>
</comment>
<accession>A0A9P8AMF9</accession>
<proteinExistence type="predicted"/>
<gene>
    <name evidence="1" type="ORF">BT62DRAFT_1013429</name>
</gene>
<evidence type="ECO:0000313" key="2">
    <source>
        <dbReference type="Proteomes" id="UP000812287"/>
    </source>
</evidence>
<evidence type="ECO:0008006" key="3">
    <source>
        <dbReference type="Google" id="ProtNLM"/>
    </source>
</evidence>
<keyword evidence="2" id="KW-1185">Reference proteome</keyword>
<protein>
    <recommendedName>
        <fullName evidence="3">F-box domain-containing protein</fullName>
    </recommendedName>
</protein>
<dbReference type="RefSeq" id="XP_043033307.1">
    <property type="nucleotide sequence ID" value="XM_043178069.1"/>
</dbReference>
<dbReference type="AlphaFoldDB" id="A0A9P8AMF9"/>
<dbReference type="GeneID" id="66100356"/>
<name>A0A9P8AMF9_9AGAR</name>
<dbReference type="EMBL" id="MU250583">
    <property type="protein sequence ID" value="KAG7439807.1"/>
    <property type="molecule type" value="Genomic_DNA"/>
</dbReference>